<dbReference type="EMBL" id="MU006782">
    <property type="protein sequence ID" value="KAF2641961.1"/>
    <property type="molecule type" value="Genomic_DNA"/>
</dbReference>
<dbReference type="InterPro" id="IPR037381">
    <property type="entry name" value="RFWD3"/>
</dbReference>
<name>A0A6A6S4D0_9PLEO</name>
<evidence type="ECO:0000259" key="2">
    <source>
        <dbReference type="PROSITE" id="PS50089"/>
    </source>
</evidence>
<organism evidence="3 4">
    <name type="scientific">Massarina eburnea CBS 473.64</name>
    <dbReference type="NCBI Taxonomy" id="1395130"/>
    <lineage>
        <taxon>Eukaryota</taxon>
        <taxon>Fungi</taxon>
        <taxon>Dikarya</taxon>
        <taxon>Ascomycota</taxon>
        <taxon>Pezizomycotina</taxon>
        <taxon>Dothideomycetes</taxon>
        <taxon>Pleosporomycetidae</taxon>
        <taxon>Pleosporales</taxon>
        <taxon>Massarineae</taxon>
        <taxon>Massarinaceae</taxon>
        <taxon>Massarina</taxon>
    </lineage>
</organism>
<dbReference type="PANTHER" id="PTHR16047">
    <property type="entry name" value="RFWD3 PROTEIN"/>
    <property type="match status" value="1"/>
</dbReference>
<dbReference type="Gene3D" id="3.30.40.10">
    <property type="entry name" value="Zinc/RING finger domain, C3HC4 (zinc finger)"/>
    <property type="match status" value="1"/>
</dbReference>
<dbReference type="SUPFAM" id="SSF57850">
    <property type="entry name" value="RING/U-box"/>
    <property type="match status" value="1"/>
</dbReference>
<keyword evidence="1" id="KW-0863">Zinc-finger</keyword>
<keyword evidence="1" id="KW-0862">Zinc</keyword>
<dbReference type="OrthoDB" id="8062037at2759"/>
<accession>A0A6A6S4D0</accession>
<evidence type="ECO:0000313" key="4">
    <source>
        <dbReference type="Proteomes" id="UP000799753"/>
    </source>
</evidence>
<dbReference type="GO" id="GO:0036297">
    <property type="term" value="P:interstrand cross-link repair"/>
    <property type="evidence" value="ECO:0007669"/>
    <property type="project" value="InterPro"/>
</dbReference>
<dbReference type="GO" id="GO:0004842">
    <property type="term" value="F:ubiquitin-protein transferase activity"/>
    <property type="evidence" value="ECO:0007669"/>
    <property type="project" value="InterPro"/>
</dbReference>
<dbReference type="GO" id="GO:0008270">
    <property type="term" value="F:zinc ion binding"/>
    <property type="evidence" value="ECO:0007669"/>
    <property type="project" value="UniProtKB-KW"/>
</dbReference>
<keyword evidence="1" id="KW-0479">Metal-binding</keyword>
<dbReference type="GO" id="GO:0005634">
    <property type="term" value="C:nucleus"/>
    <property type="evidence" value="ECO:0007669"/>
    <property type="project" value="InterPro"/>
</dbReference>
<reference evidence="3" key="1">
    <citation type="journal article" date="2020" name="Stud. Mycol.">
        <title>101 Dothideomycetes genomes: a test case for predicting lifestyles and emergence of pathogens.</title>
        <authorList>
            <person name="Haridas S."/>
            <person name="Albert R."/>
            <person name="Binder M."/>
            <person name="Bloem J."/>
            <person name="Labutti K."/>
            <person name="Salamov A."/>
            <person name="Andreopoulos B."/>
            <person name="Baker S."/>
            <person name="Barry K."/>
            <person name="Bills G."/>
            <person name="Bluhm B."/>
            <person name="Cannon C."/>
            <person name="Castanera R."/>
            <person name="Culley D."/>
            <person name="Daum C."/>
            <person name="Ezra D."/>
            <person name="Gonzalez J."/>
            <person name="Henrissat B."/>
            <person name="Kuo A."/>
            <person name="Liang C."/>
            <person name="Lipzen A."/>
            <person name="Lutzoni F."/>
            <person name="Magnuson J."/>
            <person name="Mondo S."/>
            <person name="Nolan M."/>
            <person name="Ohm R."/>
            <person name="Pangilinan J."/>
            <person name="Park H.-J."/>
            <person name="Ramirez L."/>
            <person name="Alfaro M."/>
            <person name="Sun H."/>
            <person name="Tritt A."/>
            <person name="Yoshinaga Y."/>
            <person name="Zwiers L.-H."/>
            <person name="Turgeon B."/>
            <person name="Goodwin S."/>
            <person name="Spatafora J."/>
            <person name="Crous P."/>
            <person name="Grigoriev I."/>
        </authorList>
    </citation>
    <scope>NUCLEOTIDE SEQUENCE</scope>
    <source>
        <strain evidence="3">CBS 473.64</strain>
    </source>
</reference>
<dbReference type="GO" id="GO:0016567">
    <property type="term" value="P:protein ubiquitination"/>
    <property type="evidence" value="ECO:0007669"/>
    <property type="project" value="InterPro"/>
</dbReference>
<dbReference type="InterPro" id="IPR013083">
    <property type="entry name" value="Znf_RING/FYVE/PHD"/>
</dbReference>
<feature type="domain" description="RING-type" evidence="2">
    <location>
        <begin position="15"/>
        <end position="60"/>
    </location>
</feature>
<dbReference type="Pfam" id="PF13639">
    <property type="entry name" value="zf-RING_2"/>
    <property type="match status" value="1"/>
</dbReference>
<evidence type="ECO:0000256" key="1">
    <source>
        <dbReference type="PROSITE-ProRule" id="PRU00175"/>
    </source>
</evidence>
<dbReference type="InterPro" id="IPR001841">
    <property type="entry name" value="Znf_RING"/>
</dbReference>
<dbReference type="PANTHER" id="PTHR16047:SF7">
    <property type="entry name" value="E3 UBIQUITIN-PROTEIN LIGASE RFWD3"/>
    <property type="match status" value="1"/>
</dbReference>
<protein>
    <recommendedName>
        <fullName evidence="2">RING-type domain-containing protein</fullName>
    </recommendedName>
</protein>
<evidence type="ECO:0000313" key="3">
    <source>
        <dbReference type="EMBL" id="KAF2641961.1"/>
    </source>
</evidence>
<keyword evidence="4" id="KW-1185">Reference proteome</keyword>
<dbReference type="PROSITE" id="PS50089">
    <property type="entry name" value="ZF_RING_2"/>
    <property type="match status" value="1"/>
</dbReference>
<dbReference type="Proteomes" id="UP000799753">
    <property type="component" value="Unassembled WGS sequence"/>
</dbReference>
<proteinExistence type="predicted"/>
<dbReference type="AlphaFoldDB" id="A0A6A6S4D0"/>
<gene>
    <name evidence="3" type="ORF">P280DRAFT_397572</name>
</gene>
<sequence length="334" mass="38391">MEALIKKELSPTESCIICTEPFSETHFPVALRCRHIIGHECITKWLLQGRGNTDSCPFCRQTIFEQVRQPRFDDTSLWSELCEQRPERIHEFVSVLWSGIFKLCKEHNTAETRTTDSFTVTEILDEVVFPALTEMARGHGGLFHDCHSLISASWNSLGRPNTATGLAIPLVRLVRLMSQPSSVIPKWLTSLPRISLLFFRANACLPDACANISWTHIQEAAKLTNTRYFPLLHLYTVIMSQTLVHLEHISEWPEKRYEIMNLVLERCVKRVGEGWEGRPGNEFKDVLVRVYKEMWRWQGELGNKSLRGIDGEEFVVRGFWAMAGWERVVCGKST</sequence>